<evidence type="ECO:0000313" key="3">
    <source>
        <dbReference type="Proteomes" id="UP000000463"/>
    </source>
</evidence>
<dbReference type="EMBL" id="JX100810">
    <property type="protein sequence ID" value="AFU87945.1"/>
    <property type="molecule type" value="Genomic_DNA"/>
</dbReference>
<dbReference type="GeneID" id="13995004"/>
<feature type="region of interest" description="Disordered" evidence="1">
    <location>
        <begin position="125"/>
        <end position="153"/>
    </location>
</feature>
<organism evidence="2 3">
    <name type="scientific">Caulobacter phage CcrColossus</name>
    <dbReference type="NCBI Taxonomy" id="1211640"/>
    <lineage>
        <taxon>Viruses</taxon>
        <taxon>Duplodnaviria</taxon>
        <taxon>Heunggongvirae</taxon>
        <taxon>Uroviricota</taxon>
        <taxon>Caudoviricetes</taxon>
        <taxon>Jeanschmidtviridae</taxon>
        <taxon>Colossusvirus</taxon>
        <taxon>Colossusvirus colossus</taxon>
    </lineage>
</organism>
<dbReference type="InterPro" id="IPR036410">
    <property type="entry name" value="HSP_DnaJ_Cys-rich_dom_sf"/>
</dbReference>
<proteinExistence type="predicted"/>
<dbReference type="SUPFAM" id="SSF57938">
    <property type="entry name" value="DnaJ/Hsp40 cysteine-rich domain"/>
    <property type="match status" value="1"/>
</dbReference>
<dbReference type="KEGG" id="vg:13995004"/>
<evidence type="ECO:0000313" key="2">
    <source>
        <dbReference type="EMBL" id="AFU87945.1"/>
    </source>
</evidence>
<name>K4JUD8_9CAUD</name>
<protein>
    <submittedName>
        <fullName evidence="2">Uncharacterized protein</fullName>
    </submittedName>
</protein>
<evidence type="ECO:0000256" key="1">
    <source>
        <dbReference type="SAM" id="MobiDB-lite"/>
    </source>
</evidence>
<dbReference type="OrthoDB" id="8833at10239"/>
<dbReference type="Proteomes" id="UP000000463">
    <property type="component" value="Segment"/>
</dbReference>
<keyword evidence="3" id="KW-1185">Reference proteome</keyword>
<dbReference type="RefSeq" id="YP_006988309.1">
    <property type="nucleotide sequence ID" value="NC_019406.1"/>
</dbReference>
<accession>K4JUD8</accession>
<gene>
    <name evidence="2" type="ORF">CcrColossus_gp075</name>
</gene>
<sequence length="153" mass="16491">MMPKLITCSYCGGSGLEEFFGEMPVAFGTCTNCAGTGKTESRYVESLTYESYIADAKKRGASMKAPGSLIFPKDMPPIAKVADNGVDVVIDEAATRARYWGEDTKTIADCEAKFDIPMNFAGEPDISGHADFSTGFDDEGKVSSPEEDQDTRI</sequence>
<reference evidence="2 3" key="1">
    <citation type="journal article" date="2012" name="BMC Genomics">
        <title>The Caulobacter crescentus phage phiCbK: genomics of a canonical phage.</title>
        <authorList>
            <person name="Gill J.J."/>
            <person name="Berry J.D."/>
            <person name="Russell W.K."/>
            <person name="Lessor L."/>
            <person name="Escobar Garcia D.A."/>
            <person name="Hernandez D."/>
            <person name="Kane A."/>
            <person name="Keene J."/>
            <person name="Maddox M."/>
            <person name="Martin R."/>
            <person name="Mohan S."/>
            <person name="Thorn A.M."/>
            <person name="Russell D.H."/>
            <person name="Young R."/>
        </authorList>
    </citation>
    <scope>NUCLEOTIDE SEQUENCE [LARGE SCALE GENOMIC DNA]</scope>
</reference>